<evidence type="ECO:0000313" key="4">
    <source>
        <dbReference type="Proteomes" id="UP001283341"/>
    </source>
</evidence>
<dbReference type="AlphaFoldDB" id="A0AAE0IHB7"/>
<proteinExistence type="predicted"/>
<feature type="compositionally biased region" description="Polar residues" evidence="1">
    <location>
        <begin position="549"/>
        <end position="558"/>
    </location>
</feature>
<keyword evidence="2" id="KW-1133">Transmembrane helix</keyword>
<dbReference type="Proteomes" id="UP001283341">
    <property type="component" value="Unassembled WGS sequence"/>
</dbReference>
<keyword evidence="2" id="KW-0472">Membrane</keyword>
<sequence>MSLPCYYNVYITVEAATLIGLTFVAATSIVYKSMMARKKKSGNAAKSPPPQPPPAPVKAAIEPTKVVDLAGPVQSEASVTTVATVPMIEEADSRPETSPYASPPCTVPFASPMTVPRDILIKSPKLHAAFEDNLPELPEIPEDIGHVLVHYLHTGAYGALKPREPFIPSKQIVELRTSIRAYAAARAYDLPDLMRLAQLQIEKFGEGLPLPSLLEITRDAFPTLSEHDDWFLDYLKSRIRPHLEDPKSILGSDLLDRISGILSPHKVLLRTVLEMFCERIMPRAALTNDMATLDSTKPNSPPPPSSPMSMLQMRSRAIMREETLPARKQTPWPSPDPELASIASSEQKAEPTVGHLELHAPETDHAHTTEFKIEAEPVLNEEDETPWRTAVMPVGHVRQDSGKLFNVEPEFGVGPVYKELDPIPEPSTPEAERPGKRVLREVDSGFWEFSPAELERVKDRAPSVVEILPEPARDLEPVQEMETPEHKQRDDLVDTRDFAAPEANEWENVKPTDVELEAPESLEPVPVPPPTPFTETDLQLSDKSPETVLETTPEQTETVGPEVMSDTSKSQATRTEPDHEEEVQPQPKTETPAKPELLSHDAEPVESSEPKTAEPRVEPEPEPAREPEIQATEPLSAAEPAADTATKPAVSSAEPAPQQEGTKASPESPADCGNPARQRSWKRKLSLRYPVLFGRGM</sequence>
<keyword evidence="2" id="KW-0812">Transmembrane</keyword>
<keyword evidence="4" id="KW-1185">Reference proteome</keyword>
<feature type="compositionally biased region" description="Basic and acidic residues" evidence="1">
    <location>
        <begin position="591"/>
        <end position="628"/>
    </location>
</feature>
<evidence type="ECO:0000313" key="3">
    <source>
        <dbReference type="EMBL" id="KAK3324930.1"/>
    </source>
</evidence>
<feature type="transmembrane region" description="Helical" evidence="2">
    <location>
        <begin position="6"/>
        <end position="31"/>
    </location>
</feature>
<feature type="region of interest" description="Disordered" evidence="1">
    <location>
        <begin position="325"/>
        <end position="351"/>
    </location>
</feature>
<feature type="region of interest" description="Disordered" evidence="1">
    <location>
        <begin position="468"/>
        <end position="697"/>
    </location>
</feature>
<feature type="compositionally biased region" description="Polar residues" evidence="1">
    <location>
        <begin position="289"/>
        <end position="298"/>
    </location>
</feature>
<name>A0AAE0IHB7_9PEZI</name>
<accession>A0AAE0IHB7</accession>
<feature type="region of interest" description="Disordered" evidence="1">
    <location>
        <begin position="289"/>
        <end position="311"/>
    </location>
</feature>
<evidence type="ECO:0000256" key="1">
    <source>
        <dbReference type="SAM" id="MobiDB-lite"/>
    </source>
</evidence>
<feature type="compositionally biased region" description="Polar residues" evidence="1">
    <location>
        <begin position="565"/>
        <end position="574"/>
    </location>
</feature>
<gene>
    <name evidence="3" type="ORF">B0H66DRAFT_107549</name>
</gene>
<comment type="caution">
    <text evidence="3">The sequence shown here is derived from an EMBL/GenBank/DDBJ whole genome shotgun (WGS) entry which is preliminary data.</text>
</comment>
<reference evidence="3" key="2">
    <citation type="submission" date="2023-06" db="EMBL/GenBank/DDBJ databases">
        <authorList>
            <consortium name="Lawrence Berkeley National Laboratory"/>
            <person name="Haridas S."/>
            <person name="Hensen N."/>
            <person name="Bonometti L."/>
            <person name="Westerberg I."/>
            <person name="Brannstrom I.O."/>
            <person name="Guillou S."/>
            <person name="Cros-Aarteil S."/>
            <person name="Calhoun S."/>
            <person name="Kuo A."/>
            <person name="Mondo S."/>
            <person name="Pangilinan J."/>
            <person name="Riley R."/>
            <person name="Labutti K."/>
            <person name="Andreopoulos B."/>
            <person name="Lipzen A."/>
            <person name="Chen C."/>
            <person name="Yanf M."/>
            <person name="Daum C."/>
            <person name="Ng V."/>
            <person name="Clum A."/>
            <person name="Steindorff A."/>
            <person name="Ohm R."/>
            <person name="Martin F."/>
            <person name="Silar P."/>
            <person name="Natvig D."/>
            <person name="Lalanne C."/>
            <person name="Gautier V."/>
            <person name="Ament-Velasquez S.L."/>
            <person name="Kruys A."/>
            <person name="Hutchinson M.I."/>
            <person name="Powell A.J."/>
            <person name="Barry K."/>
            <person name="Miller A.N."/>
            <person name="Grigoriev I.V."/>
            <person name="Debuchy R."/>
            <person name="Gladieux P."/>
            <person name="Thoren M.H."/>
            <person name="Johannesson H."/>
        </authorList>
    </citation>
    <scope>NUCLEOTIDE SEQUENCE</scope>
    <source>
        <strain evidence="3">CBS 118394</strain>
    </source>
</reference>
<evidence type="ECO:0000256" key="2">
    <source>
        <dbReference type="SAM" id="Phobius"/>
    </source>
</evidence>
<dbReference type="EMBL" id="JAUEDM010000002">
    <property type="protein sequence ID" value="KAK3324930.1"/>
    <property type="molecule type" value="Genomic_DNA"/>
</dbReference>
<feature type="compositionally biased region" description="Basic and acidic residues" evidence="1">
    <location>
        <begin position="483"/>
        <end position="499"/>
    </location>
</feature>
<dbReference type="PANTHER" id="PTHR37538:SF1">
    <property type="entry name" value="BTB DOMAIN-CONTAINING PROTEIN"/>
    <property type="match status" value="1"/>
</dbReference>
<protein>
    <submittedName>
        <fullName evidence="3">Uncharacterized protein</fullName>
    </submittedName>
</protein>
<reference evidence="3" key="1">
    <citation type="journal article" date="2023" name="Mol. Phylogenet. Evol.">
        <title>Genome-scale phylogeny and comparative genomics of the fungal order Sordariales.</title>
        <authorList>
            <person name="Hensen N."/>
            <person name="Bonometti L."/>
            <person name="Westerberg I."/>
            <person name="Brannstrom I.O."/>
            <person name="Guillou S."/>
            <person name="Cros-Aarteil S."/>
            <person name="Calhoun S."/>
            <person name="Haridas S."/>
            <person name="Kuo A."/>
            <person name="Mondo S."/>
            <person name="Pangilinan J."/>
            <person name="Riley R."/>
            <person name="LaButti K."/>
            <person name="Andreopoulos B."/>
            <person name="Lipzen A."/>
            <person name="Chen C."/>
            <person name="Yan M."/>
            <person name="Daum C."/>
            <person name="Ng V."/>
            <person name="Clum A."/>
            <person name="Steindorff A."/>
            <person name="Ohm R.A."/>
            <person name="Martin F."/>
            <person name="Silar P."/>
            <person name="Natvig D.O."/>
            <person name="Lalanne C."/>
            <person name="Gautier V."/>
            <person name="Ament-Velasquez S.L."/>
            <person name="Kruys A."/>
            <person name="Hutchinson M.I."/>
            <person name="Powell A.J."/>
            <person name="Barry K."/>
            <person name="Miller A.N."/>
            <person name="Grigoriev I.V."/>
            <person name="Debuchy R."/>
            <person name="Gladieux P."/>
            <person name="Hiltunen Thoren M."/>
            <person name="Johannesson H."/>
        </authorList>
    </citation>
    <scope>NUCLEOTIDE SEQUENCE</scope>
    <source>
        <strain evidence="3">CBS 118394</strain>
    </source>
</reference>
<organism evidence="3 4">
    <name type="scientific">Apodospora peruviana</name>
    <dbReference type="NCBI Taxonomy" id="516989"/>
    <lineage>
        <taxon>Eukaryota</taxon>
        <taxon>Fungi</taxon>
        <taxon>Dikarya</taxon>
        <taxon>Ascomycota</taxon>
        <taxon>Pezizomycotina</taxon>
        <taxon>Sordariomycetes</taxon>
        <taxon>Sordariomycetidae</taxon>
        <taxon>Sordariales</taxon>
        <taxon>Lasiosphaeriaceae</taxon>
        <taxon>Apodospora</taxon>
    </lineage>
</organism>
<dbReference type="PANTHER" id="PTHR37538">
    <property type="entry name" value="BTB DOMAIN-CONTAINING PROTEIN"/>
    <property type="match status" value="1"/>
</dbReference>